<feature type="transmembrane region" description="Helical" evidence="1">
    <location>
        <begin position="104"/>
        <end position="123"/>
    </location>
</feature>
<dbReference type="InterPro" id="IPR021215">
    <property type="entry name" value="DUF2752"/>
</dbReference>
<name>A0ABN2J8Y9_9ACTN</name>
<proteinExistence type="predicted"/>
<evidence type="ECO:0000256" key="1">
    <source>
        <dbReference type="SAM" id="Phobius"/>
    </source>
</evidence>
<dbReference type="Pfam" id="PF10825">
    <property type="entry name" value="DUF2752"/>
    <property type="match status" value="1"/>
</dbReference>
<keyword evidence="1" id="KW-1133">Transmembrane helix</keyword>
<feature type="transmembrane region" description="Helical" evidence="1">
    <location>
        <begin position="70"/>
        <end position="92"/>
    </location>
</feature>
<dbReference type="Proteomes" id="UP001500618">
    <property type="component" value="Unassembled WGS sequence"/>
</dbReference>
<sequence length="141" mass="15574">MRTLAVAPALPLAAAVWWVLRFNPTDNVADPTGPCPWHALTGINGPGCGGTRAFYYLVHGDLIDAARNHLPFTIAAPFLLYWWIAWLTNTFFGIRLPRLKPSALTVAVFIVSSVVFTTVLRNIPLGPMAWFDIPSTTARIW</sequence>
<keyword evidence="1" id="KW-0472">Membrane</keyword>
<dbReference type="EMBL" id="BAAANY010000045">
    <property type="protein sequence ID" value="GAA1720335.1"/>
    <property type="molecule type" value="Genomic_DNA"/>
</dbReference>
<keyword evidence="3" id="KW-1185">Reference proteome</keyword>
<accession>A0ABN2J8Y9</accession>
<gene>
    <name evidence="2" type="ORF">GCM10009765_80660</name>
</gene>
<protein>
    <submittedName>
        <fullName evidence="2">DUF2752 domain-containing protein</fullName>
    </submittedName>
</protein>
<organism evidence="2 3">
    <name type="scientific">Fodinicola feengrottensis</name>
    <dbReference type="NCBI Taxonomy" id="435914"/>
    <lineage>
        <taxon>Bacteria</taxon>
        <taxon>Bacillati</taxon>
        <taxon>Actinomycetota</taxon>
        <taxon>Actinomycetes</taxon>
        <taxon>Mycobacteriales</taxon>
        <taxon>Fodinicola</taxon>
    </lineage>
</organism>
<keyword evidence="1" id="KW-0812">Transmembrane</keyword>
<evidence type="ECO:0000313" key="2">
    <source>
        <dbReference type="EMBL" id="GAA1720335.1"/>
    </source>
</evidence>
<comment type="caution">
    <text evidence="2">The sequence shown here is derived from an EMBL/GenBank/DDBJ whole genome shotgun (WGS) entry which is preliminary data.</text>
</comment>
<reference evidence="2 3" key="1">
    <citation type="journal article" date="2019" name="Int. J. Syst. Evol. Microbiol.">
        <title>The Global Catalogue of Microorganisms (GCM) 10K type strain sequencing project: providing services to taxonomists for standard genome sequencing and annotation.</title>
        <authorList>
            <consortium name="The Broad Institute Genomics Platform"/>
            <consortium name="The Broad Institute Genome Sequencing Center for Infectious Disease"/>
            <person name="Wu L."/>
            <person name="Ma J."/>
        </authorList>
    </citation>
    <scope>NUCLEOTIDE SEQUENCE [LARGE SCALE GENOMIC DNA]</scope>
    <source>
        <strain evidence="2 3">JCM 14718</strain>
    </source>
</reference>
<evidence type="ECO:0000313" key="3">
    <source>
        <dbReference type="Proteomes" id="UP001500618"/>
    </source>
</evidence>